<evidence type="ECO:0000256" key="5">
    <source>
        <dbReference type="SAM" id="MobiDB-lite"/>
    </source>
</evidence>
<gene>
    <name evidence="7" type="ORF">CAC42_911</name>
</gene>
<dbReference type="AlphaFoldDB" id="A0A2K1R2N9"/>
<dbReference type="CDD" id="cd00067">
    <property type="entry name" value="GAL4"/>
    <property type="match status" value="1"/>
</dbReference>
<dbReference type="InParanoid" id="A0A2K1R2N9"/>
<protein>
    <submittedName>
        <fullName evidence="7">Regulator of drug sensitivity 2</fullName>
    </submittedName>
</protein>
<accession>A0A2K1R2N9</accession>
<dbReference type="GO" id="GO:0000981">
    <property type="term" value="F:DNA-binding transcription factor activity, RNA polymerase II-specific"/>
    <property type="evidence" value="ECO:0007669"/>
    <property type="project" value="InterPro"/>
</dbReference>
<dbReference type="InterPro" id="IPR001138">
    <property type="entry name" value="Zn2Cys6_DnaBD"/>
</dbReference>
<keyword evidence="3" id="KW-0804">Transcription</keyword>
<dbReference type="CDD" id="cd12148">
    <property type="entry name" value="fungal_TF_MHR"/>
    <property type="match status" value="1"/>
</dbReference>
<keyword evidence="1" id="KW-0479">Metal-binding</keyword>
<organism evidence="7 8">
    <name type="scientific">Sphaceloma murrayae</name>
    <dbReference type="NCBI Taxonomy" id="2082308"/>
    <lineage>
        <taxon>Eukaryota</taxon>
        <taxon>Fungi</taxon>
        <taxon>Dikarya</taxon>
        <taxon>Ascomycota</taxon>
        <taxon>Pezizomycotina</taxon>
        <taxon>Dothideomycetes</taxon>
        <taxon>Dothideomycetidae</taxon>
        <taxon>Myriangiales</taxon>
        <taxon>Elsinoaceae</taxon>
        <taxon>Sphaceloma</taxon>
    </lineage>
</organism>
<dbReference type="InterPro" id="IPR051127">
    <property type="entry name" value="Fungal_SecMet_Regulators"/>
</dbReference>
<dbReference type="Pfam" id="PF04082">
    <property type="entry name" value="Fungal_trans"/>
    <property type="match status" value="1"/>
</dbReference>
<dbReference type="Proteomes" id="UP000243797">
    <property type="component" value="Unassembled WGS sequence"/>
</dbReference>
<dbReference type="GO" id="GO:0000978">
    <property type="term" value="F:RNA polymerase II cis-regulatory region sequence-specific DNA binding"/>
    <property type="evidence" value="ECO:0007669"/>
    <property type="project" value="TreeGrafter"/>
</dbReference>
<dbReference type="Gene3D" id="4.10.240.10">
    <property type="entry name" value="Zn(2)-C6 fungal-type DNA-binding domain"/>
    <property type="match status" value="1"/>
</dbReference>
<dbReference type="SMART" id="SM00906">
    <property type="entry name" value="Fungal_trans"/>
    <property type="match status" value="1"/>
</dbReference>
<dbReference type="OrthoDB" id="4064873at2759"/>
<evidence type="ECO:0000256" key="4">
    <source>
        <dbReference type="ARBA" id="ARBA00023242"/>
    </source>
</evidence>
<dbReference type="GO" id="GO:0005634">
    <property type="term" value="C:nucleus"/>
    <property type="evidence" value="ECO:0007669"/>
    <property type="project" value="TreeGrafter"/>
</dbReference>
<evidence type="ECO:0000256" key="2">
    <source>
        <dbReference type="ARBA" id="ARBA00023015"/>
    </source>
</evidence>
<reference evidence="7 8" key="1">
    <citation type="submission" date="2017-06" db="EMBL/GenBank/DDBJ databases">
        <title>Draft genome sequence of a variant of Elsinoe murrayae.</title>
        <authorList>
            <person name="Cheng Q."/>
        </authorList>
    </citation>
    <scope>NUCLEOTIDE SEQUENCE [LARGE SCALE GENOMIC DNA]</scope>
    <source>
        <strain evidence="7 8">CQ-2017a</strain>
    </source>
</reference>
<evidence type="ECO:0000259" key="6">
    <source>
        <dbReference type="PROSITE" id="PS50048"/>
    </source>
</evidence>
<dbReference type="PANTHER" id="PTHR47424">
    <property type="entry name" value="REGULATORY PROTEIN GAL4"/>
    <property type="match status" value="1"/>
</dbReference>
<evidence type="ECO:0000256" key="1">
    <source>
        <dbReference type="ARBA" id="ARBA00022723"/>
    </source>
</evidence>
<feature type="region of interest" description="Disordered" evidence="5">
    <location>
        <begin position="58"/>
        <end position="77"/>
    </location>
</feature>
<comment type="caution">
    <text evidence="7">The sequence shown here is derived from an EMBL/GenBank/DDBJ whole genome shotgun (WGS) entry which is preliminary data.</text>
</comment>
<proteinExistence type="predicted"/>
<dbReference type="PANTHER" id="PTHR47424:SF9">
    <property type="entry name" value="TAH-2"/>
    <property type="match status" value="1"/>
</dbReference>
<feature type="region of interest" description="Disordered" evidence="5">
    <location>
        <begin position="94"/>
        <end position="129"/>
    </location>
</feature>
<feature type="domain" description="Zn(2)-C6 fungal-type" evidence="6">
    <location>
        <begin position="17"/>
        <end position="48"/>
    </location>
</feature>
<evidence type="ECO:0000313" key="7">
    <source>
        <dbReference type="EMBL" id="PNS21552.1"/>
    </source>
</evidence>
<dbReference type="GO" id="GO:0000435">
    <property type="term" value="P:positive regulation of transcription from RNA polymerase II promoter by galactose"/>
    <property type="evidence" value="ECO:0007669"/>
    <property type="project" value="TreeGrafter"/>
</dbReference>
<keyword evidence="2" id="KW-0805">Transcription regulation</keyword>
<evidence type="ECO:0000256" key="3">
    <source>
        <dbReference type="ARBA" id="ARBA00023163"/>
    </source>
</evidence>
<sequence>MPRPKVDPNKRLRAAEACTYCQSTKKRCSAIVPCSNCVRKGRAHQCTLAKGKGDAYAPASRIATQRPRQRTSRAPSSVSIVPVDSLLSNASLSPAATTATNQSRPSAAGAVSSPDASHRTQPRILQGSQGERVYIGGSASLSFLQFIRDTVSQYVGPTQFTNDAKQSTMHEDTSVPTPLSPFMETNLSLDEKTRLVDAYVTATSGFIDVLTRSEAVQLISDHNPQDLTANTCRSAMADLVLAIGAQASKPDPSLLEVEKYFFNRGSALAFSTMLRNPSIDMIAVFLLMSWYACGACHRNAASMYLGVASRAATILGLQHQESYLSITPTERQRQLRTWMSLRIFDLLVSSILARPSSAPPAGTSDALFGLIKDAHGDRSDLIAQYELVKIIDAIIEQVYGQKAVSTTTAESLLDRLKSWTASLPSGLQPASSPSLTPQQSISALHLSSTYYFAATLITRPFLISTLTARMARLSNNASHFPATSDYHDTLSSVCVDSAIFLIRSCLEASHASLLLSNMVLLKALVFSSALILGFSLFAQQDVDLETDAMFNGAKDILQGWAGRSSQAAHYVEILEGLGQTVQRQRQNFALGRRRRGNGYVGQLFGGQEADNKDGGERVGPGLEMGWSDLDVWMQGQGFEEGVGPTATGGEQGTVGTELLGWDCLDLGLWDSFPFVNQA</sequence>
<keyword evidence="8" id="KW-1185">Reference proteome</keyword>
<evidence type="ECO:0000313" key="8">
    <source>
        <dbReference type="Proteomes" id="UP000243797"/>
    </source>
</evidence>
<dbReference type="EMBL" id="NKHZ01000011">
    <property type="protein sequence ID" value="PNS21552.1"/>
    <property type="molecule type" value="Genomic_DNA"/>
</dbReference>
<dbReference type="STRING" id="2082308.A0A2K1R2N9"/>
<dbReference type="SUPFAM" id="SSF57701">
    <property type="entry name" value="Zn2/Cys6 DNA-binding domain"/>
    <property type="match status" value="1"/>
</dbReference>
<dbReference type="GO" id="GO:0006351">
    <property type="term" value="P:DNA-templated transcription"/>
    <property type="evidence" value="ECO:0007669"/>
    <property type="project" value="InterPro"/>
</dbReference>
<dbReference type="InterPro" id="IPR036864">
    <property type="entry name" value="Zn2-C6_fun-type_DNA-bd_sf"/>
</dbReference>
<dbReference type="InterPro" id="IPR007219">
    <property type="entry name" value="XnlR_reg_dom"/>
</dbReference>
<dbReference type="PROSITE" id="PS50048">
    <property type="entry name" value="ZN2_CY6_FUNGAL_2"/>
    <property type="match status" value="1"/>
</dbReference>
<dbReference type="GO" id="GO:0008270">
    <property type="term" value="F:zinc ion binding"/>
    <property type="evidence" value="ECO:0007669"/>
    <property type="project" value="InterPro"/>
</dbReference>
<dbReference type="SMART" id="SM00066">
    <property type="entry name" value="GAL4"/>
    <property type="match status" value="1"/>
</dbReference>
<keyword evidence="4" id="KW-0539">Nucleus</keyword>
<name>A0A2K1R2N9_9PEZI</name>